<name>A0A074ZR00_OPIVI</name>
<keyword evidence="2" id="KW-1185">Reference proteome</keyword>
<dbReference type="Proteomes" id="UP000054324">
    <property type="component" value="Unassembled WGS sequence"/>
</dbReference>
<dbReference type="GeneID" id="20321044"/>
<evidence type="ECO:0000313" key="2">
    <source>
        <dbReference type="Proteomes" id="UP000054324"/>
    </source>
</evidence>
<dbReference type="KEGG" id="ovi:T265_06865"/>
<dbReference type="AlphaFoldDB" id="A0A074ZR00"/>
<evidence type="ECO:0000313" key="1">
    <source>
        <dbReference type="EMBL" id="KER25765.1"/>
    </source>
</evidence>
<dbReference type="RefSeq" id="XP_009170511.1">
    <property type="nucleotide sequence ID" value="XM_009172247.1"/>
</dbReference>
<gene>
    <name evidence="1" type="ORF">T265_06865</name>
</gene>
<dbReference type="CTD" id="20321044"/>
<organism evidence="1 2">
    <name type="scientific">Opisthorchis viverrini</name>
    <name type="common">Southeast Asian liver fluke</name>
    <dbReference type="NCBI Taxonomy" id="6198"/>
    <lineage>
        <taxon>Eukaryota</taxon>
        <taxon>Metazoa</taxon>
        <taxon>Spiralia</taxon>
        <taxon>Lophotrochozoa</taxon>
        <taxon>Platyhelminthes</taxon>
        <taxon>Trematoda</taxon>
        <taxon>Digenea</taxon>
        <taxon>Opisthorchiida</taxon>
        <taxon>Opisthorchiata</taxon>
        <taxon>Opisthorchiidae</taxon>
        <taxon>Opisthorchis</taxon>
    </lineage>
</organism>
<protein>
    <submittedName>
        <fullName evidence="1">Uncharacterized protein</fullName>
    </submittedName>
</protein>
<accession>A0A074ZR00</accession>
<reference evidence="1 2" key="1">
    <citation type="submission" date="2013-11" db="EMBL/GenBank/DDBJ databases">
        <title>Opisthorchis viverrini - life in the bile duct.</title>
        <authorList>
            <person name="Young N.D."/>
            <person name="Nagarajan N."/>
            <person name="Lin S.J."/>
            <person name="Korhonen P.K."/>
            <person name="Jex A.R."/>
            <person name="Hall R.S."/>
            <person name="Safavi-Hemami H."/>
            <person name="Kaewkong W."/>
            <person name="Bertrand D."/>
            <person name="Gao S."/>
            <person name="Seet Q."/>
            <person name="Wongkham S."/>
            <person name="Teh B.T."/>
            <person name="Wongkham C."/>
            <person name="Intapan P.M."/>
            <person name="Maleewong W."/>
            <person name="Yang X."/>
            <person name="Hu M."/>
            <person name="Wang Z."/>
            <person name="Hofmann A."/>
            <person name="Sternberg P.W."/>
            <person name="Tan P."/>
            <person name="Wang J."/>
            <person name="Gasser R.B."/>
        </authorList>
    </citation>
    <scope>NUCLEOTIDE SEQUENCE [LARGE SCALE GENOMIC DNA]</scope>
</reference>
<proteinExistence type="predicted"/>
<sequence>MRRPGAVHSVACEHHKREIHLGSSGTRDARFSIRTSLIVCDFGSSWFPIRYIFSGYPTASRGNRYLQEKNPVKDAIEGLSRRDDWKCGVCGLEAVSCPSERIARNSEKTDVVNFTTKAPPDAAACI</sequence>
<dbReference type="EMBL" id="KL596767">
    <property type="protein sequence ID" value="KER25765.1"/>
    <property type="molecule type" value="Genomic_DNA"/>
</dbReference>